<dbReference type="Gene3D" id="3.40.50.2300">
    <property type="match status" value="1"/>
</dbReference>
<sequence length="138" mass="15823">MENTITCLLVDDDIDDQEIFYMALADTALPVNYFAVRDYYEAIAMLNDSRMGIPDFVFIDWNLSNMCGKDCLVLFQQIPKMKDCQYIIQSGVLPMDWENIAQNLSCRFIQKSGSIAQFSNQVKSILESSPERLKFASH</sequence>
<evidence type="ECO:0000313" key="3">
    <source>
        <dbReference type="Proteomes" id="UP000245880"/>
    </source>
</evidence>
<gene>
    <name evidence="2" type="ORF">CLV98_104218</name>
</gene>
<evidence type="ECO:0000313" key="2">
    <source>
        <dbReference type="EMBL" id="PWJ58359.1"/>
    </source>
</evidence>
<keyword evidence="3" id="KW-1185">Reference proteome</keyword>
<accession>A0A316AM52</accession>
<dbReference type="InterPro" id="IPR011006">
    <property type="entry name" value="CheY-like_superfamily"/>
</dbReference>
<dbReference type="AlphaFoldDB" id="A0A316AM52"/>
<dbReference type="PANTHER" id="PTHR44591:SF3">
    <property type="entry name" value="RESPONSE REGULATORY DOMAIN-CONTAINING PROTEIN"/>
    <property type="match status" value="1"/>
</dbReference>
<dbReference type="OrthoDB" id="7631574at2"/>
<dbReference type="SUPFAM" id="SSF52172">
    <property type="entry name" value="CheY-like"/>
    <property type="match status" value="1"/>
</dbReference>
<comment type="caution">
    <text evidence="2">The sequence shown here is derived from an EMBL/GenBank/DDBJ whole genome shotgun (WGS) entry which is preliminary data.</text>
</comment>
<dbReference type="RefSeq" id="WP_109674218.1">
    <property type="nucleotide sequence ID" value="NZ_QGDT01000004.1"/>
</dbReference>
<keyword evidence="1" id="KW-0597">Phosphoprotein</keyword>
<protein>
    <recommendedName>
        <fullName evidence="4">Response regulator receiver domain-containing protein</fullName>
    </recommendedName>
</protein>
<evidence type="ECO:0008006" key="4">
    <source>
        <dbReference type="Google" id="ProtNLM"/>
    </source>
</evidence>
<dbReference type="InterPro" id="IPR050595">
    <property type="entry name" value="Bact_response_regulator"/>
</dbReference>
<reference evidence="2 3" key="1">
    <citation type="submission" date="2018-03" db="EMBL/GenBank/DDBJ databases">
        <title>Genomic Encyclopedia of Archaeal and Bacterial Type Strains, Phase II (KMG-II): from individual species to whole genera.</title>
        <authorList>
            <person name="Goeker M."/>
        </authorList>
    </citation>
    <scope>NUCLEOTIDE SEQUENCE [LARGE SCALE GENOMIC DNA]</scope>
    <source>
        <strain evidence="2 3">DSM 100346</strain>
    </source>
</reference>
<evidence type="ECO:0000256" key="1">
    <source>
        <dbReference type="ARBA" id="ARBA00022553"/>
    </source>
</evidence>
<dbReference type="EMBL" id="QGDT01000004">
    <property type="protein sequence ID" value="PWJ58359.1"/>
    <property type="molecule type" value="Genomic_DNA"/>
</dbReference>
<proteinExistence type="predicted"/>
<dbReference type="PANTHER" id="PTHR44591">
    <property type="entry name" value="STRESS RESPONSE REGULATOR PROTEIN 1"/>
    <property type="match status" value="1"/>
</dbReference>
<organism evidence="2 3">
    <name type="scientific">Dyadobacter jejuensis</name>
    <dbReference type="NCBI Taxonomy" id="1082580"/>
    <lineage>
        <taxon>Bacteria</taxon>
        <taxon>Pseudomonadati</taxon>
        <taxon>Bacteroidota</taxon>
        <taxon>Cytophagia</taxon>
        <taxon>Cytophagales</taxon>
        <taxon>Spirosomataceae</taxon>
        <taxon>Dyadobacter</taxon>
    </lineage>
</organism>
<name>A0A316AM52_9BACT</name>
<dbReference type="Proteomes" id="UP000245880">
    <property type="component" value="Unassembled WGS sequence"/>
</dbReference>